<dbReference type="PANTHER" id="PTHR32294:SF0">
    <property type="entry name" value="DNA POLYMERASE III SUBUNIT ALPHA"/>
    <property type="match status" value="1"/>
</dbReference>
<dbReference type="SMART" id="SM00481">
    <property type="entry name" value="POLIIIAc"/>
    <property type="match status" value="1"/>
</dbReference>
<dbReference type="Pfam" id="PF02811">
    <property type="entry name" value="PHP"/>
    <property type="match status" value="1"/>
</dbReference>
<dbReference type="EC" id="2.7.7.7" evidence="1"/>
<dbReference type="InterPro" id="IPR011708">
    <property type="entry name" value="DNA_pol3_alpha_NTPase_dom"/>
</dbReference>
<dbReference type="SUPFAM" id="SSF89550">
    <property type="entry name" value="PHP domain-like"/>
    <property type="match status" value="1"/>
</dbReference>
<dbReference type="InterPro" id="IPR016195">
    <property type="entry name" value="Pol/histidinol_Pase-like"/>
</dbReference>
<evidence type="ECO:0000256" key="3">
    <source>
        <dbReference type="ARBA" id="ARBA00022695"/>
    </source>
</evidence>
<dbReference type="GO" id="GO:0008408">
    <property type="term" value="F:3'-5' exonuclease activity"/>
    <property type="evidence" value="ECO:0007669"/>
    <property type="project" value="InterPro"/>
</dbReference>
<evidence type="ECO:0000256" key="5">
    <source>
        <dbReference type="ARBA" id="ARBA00022932"/>
    </source>
</evidence>
<sequence length="1072" mass="121968">MSSSLHVHSAFSLLDGLSMPEENLKRASELGLKALAITEHGEVTSWPYYSELQSKYPDVKLLYGIEAYECADREVKDPNNKYWHLILIARNELGRQAINRLSTLGHLHGFYSKPRITLTDIAAEDTDNLIVLSACLASHLSRETDYDTCVALVNEYKSVCKHYFLEIQAHDNVDQAEYNRKIMRLAADTNTNVVVTNDVHYAREEDKKYQSLFLRIANDRDTASEIYDGCYFMSDAEMHTILDPQIGEDAATQCILNTDMVADLCDSVTMPWHEPELPKISIPAPYTSSAEYLRALVKQGFVNRGCNKFNEDKQRIYKQRVKEELDVIEKKDFCDYFLILVDYISWCRKNGIIVGPGRGSACGSLVCYLIGITELDSIKYDLDFGRFLTIERKDLPDVDVDVSDRAPVVEYLTNKYGEDRVVQVMNIVFTTPVTSIRDAGRILGFSYAEMQKVSNTFVQKSWQECLEANKEIAENPRYTELLEYAGHITGRPRGYGIHAGGVIVCRQPYYEYIGIRHGQNGEHVISVDKIMDERIGLVKFDILGVASLVAIDEAMREDNIPSWEININNPEFEHDKASYDLICSGKTDSIFQIESSGMKDLVAQLQPRSMEELSALIALYRPDAMPAIPTYVENKRHPEKVTYFHPDAKQIFEKTYGVNIYQEQSMKITKVFGGRSDAGADRMRKCLAKKKPEKVKEEVELLHSEILSHGYDESTANLICDELSTKGGYGFNKSHSQAYSVILLQTAYLKAHHPVAFFKAMMNLNKDKVGKINKIMTDARQFGVQVLPPNINHSGKNFTVSNGKILFGLSAIGGIGDTLANDIIRDRKENGIYKNFENFVARIHPTKAQIVALVKSGAIPCKDKRRFLIRYFMNTAEASQFKPVTTLPTKARLLSEYDIDTEKYKVGKKTDKEAVLAVYNQKRRERFEYEQLQRKNKLLAENSEKYLCDEPFWEFQTLQTFISDKNPFEESFKYIVDFSDIEDGGDCVLIGIISNVQKKKTKKGQQYAFVNLYSGDGIIELMVWPNVYSRNTELIIKGSQVAVIGKKEDESHVVVNDVKSYKQWLSDRKITI</sequence>
<evidence type="ECO:0000256" key="7">
    <source>
        <dbReference type="SAM" id="Coils"/>
    </source>
</evidence>
<dbReference type="InterPro" id="IPR040982">
    <property type="entry name" value="DNA_pol3_finger"/>
</dbReference>
<dbReference type="PANTHER" id="PTHR32294">
    <property type="entry name" value="DNA POLYMERASE III SUBUNIT ALPHA"/>
    <property type="match status" value="1"/>
</dbReference>
<evidence type="ECO:0000256" key="4">
    <source>
        <dbReference type="ARBA" id="ARBA00022705"/>
    </source>
</evidence>
<reference evidence="9" key="1">
    <citation type="journal article" date="2021" name="Proc. Natl. Acad. Sci. U.S.A.">
        <title>A Catalog of Tens of Thousands of Viruses from Human Metagenomes Reveals Hidden Associations with Chronic Diseases.</title>
        <authorList>
            <person name="Tisza M.J."/>
            <person name="Buck C.B."/>
        </authorList>
    </citation>
    <scope>NUCLEOTIDE SEQUENCE</scope>
    <source>
        <strain evidence="9">Ct96x5</strain>
    </source>
</reference>
<evidence type="ECO:0000256" key="2">
    <source>
        <dbReference type="ARBA" id="ARBA00022679"/>
    </source>
</evidence>
<keyword evidence="3" id="KW-0548">Nucleotidyltransferase</keyword>
<dbReference type="EMBL" id="BK015488">
    <property type="protein sequence ID" value="DAE09404.1"/>
    <property type="molecule type" value="Genomic_DNA"/>
</dbReference>
<dbReference type="InterPro" id="IPR004805">
    <property type="entry name" value="DnaE2/DnaE/PolC"/>
</dbReference>
<evidence type="ECO:0000256" key="1">
    <source>
        <dbReference type="ARBA" id="ARBA00012417"/>
    </source>
</evidence>
<dbReference type="Gene3D" id="3.20.20.140">
    <property type="entry name" value="Metal-dependent hydrolases"/>
    <property type="match status" value="1"/>
</dbReference>
<evidence type="ECO:0000256" key="6">
    <source>
        <dbReference type="ARBA" id="ARBA00049244"/>
    </source>
</evidence>
<dbReference type="Pfam" id="PF17657">
    <property type="entry name" value="DNA_pol3_finger"/>
    <property type="match status" value="1"/>
</dbReference>
<dbReference type="NCBIfam" id="TIGR00594">
    <property type="entry name" value="polc"/>
    <property type="match status" value="1"/>
</dbReference>
<feature type="domain" description="Polymerase/histidinol phosphatase N-terminal" evidence="8">
    <location>
        <begin position="5"/>
        <end position="71"/>
    </location>
</feature>
<dbReference type="GO" id="GO:0006260">
    <property type="term" value="P:DNA replication"/>
    <property type="evidence" value="ECO:0007669"/>
    <property type="project" value="UniProtKB-KW"/>
</dbReference>
<keyword evidence="5" id="KW-0239">DNA-directed DNA polymerase</keyword>
<dbReference type="InterPro" id="IPR003141">
    <property type="entry name" value="Pol/His_phosphatase_N"/>
</dbReference>
<keyword evidence="2" id="KW-0808">Transferase</keyword>
<name>A0A8S5PT33_9CAUD</name>
<dbReference type="GO" id="GO:0003887">
    <property type="term" value="F:DNA-directed DNA polymerase activity"/>
    <property type="evidence" value="ECO:0007669"/>
    <property type="project" value="UniProtKB-KW"/>
</dbReference>
<evidence type="ECO:0000313" key="9">
    <source>
        <dbReference type="EMBL" id="DAE09404.1"/>
    </source>
</evidence>
<dbReference type="InterPro" id="IPR029460">
    <property type="entry name" value="DNAPol_HHH"/>
</dbReference>
<organism evidence="9">
    <name type="scientific">Siphoviridae sp. ct96x5</name>
    <dbReference type="NCBI Taxonomy" id="2825367"/>
    <lineage>
        <taxon>Viruses</taxon>
        <taxon>Duplodnaviria</taxon>
        <taxon>Heunggongvirae</taxon>
        <taxon>Uroviricota</taxon>
        <taxon>Caudoviricetes</taxon>
    </lineage>
</organism>
<dbReference type="Gene3D" id="1.10.150.870">
    <property type="match status" value="1"/>
</dbReference>
<evidence type="ECO:0000259" key="8">
    <source>
        <dbReference type="SMART" id="SM00481"/>
    </source>
</evidence>
<accession>A0A8S5PT33</accession>
<keyword evidence="7" id="KW-0175">Coiled coil</keyword>
<protein>
    <recommendedName>
        <fullName evidence="1">DNA-directed DNA polymerase</fullName>
        <ecNumber evidence="1">2.7.7.7</ecNumber>
    </recommendedName>
</protein>
<keyword evidence="4" id="KW-0235">DNA replication</keyword>
<dbReference type="Pfam" id="PF07733">
    <property type="entry name" value="DNA_pol3_alpha"/>
    <property type="match status" value="1"/>
</dbReference>
<dbReference type="Pfam" id="PF14579">
    <property type="entry name" value="HHH_6"/>
    <property type="match status" value="1"/>
</dbReference>
<comment type="catalytic activity">
    <reaction evidence="6">
        <text>DNA(n) + a 2'-deoxyribonucleoside 5'-triphosphate = DNA(n+1) + diphosphate</text>
        <dbReference type="Rhea" id="RHEA:22508"/>
        <dbReference type="Rhea" id="RHEA-COMP:17339"/>
        <dbReference type="Rhea" id="RHEA-COMP:17340"/>
        <dbReference type="ChEBI" id="CHEBI:33019"/>
        <dbReference type="ChEBI" id="CHEBI:61560"/>
        <dbReference type="ChEBI" id="CHEBI:173112"/>
        <dbReference type="EC" id="2.7.7.7"/>
    </reaction>
</comment>
<dbReference type="InterPro" id="IPR004013">
    <property type="entry name" value="PHP_dom"/>
</dbReference>
<feature type="coiled-coil region" evidence="7">
    <location>
        <begin position="922"/>
        <end position="949"/>
    </location>
</feature>
<proteinExistence type="predicted"/>